<sequence>MSIPEFKLKKIDLQKTIASLQEKSDKIKAGDAAAGESGTDTTKEEIDKAMALLKETEDAMKRSEEPMKMNLEQI</sequence>
<dbReference type="EMBL" id="JAQGDS010000001">
    <property type="protein sequence ID" value="KAJ6265029.1"/>
    <property type="molecule type" value="Genomic_DNA"/>
</dbReference>
<feature type="region of interest" description="Disordered" evidence="1">
    <location>
        <begin position="23"/>
        <end position="44"/>
    </location>
</feature>
<dbReference type="Proteomes" id="UP001221413">
    <property type="component" value="Unassembled WGS sequence"/>
</dbReference>
<organism evidence="2 3">
    <name type="scientific">Drechslerella dactyloides</name>
    <name type="common">Nematode-trapping fungus</name>
    <name type="synonym">Arthrobotrys dactyloides</name>
    <dbReference type="NCBI Taxonomy" id="74499"/>
    <lineage>
        <taxon>Eukaryota</taxon>
        <taxon>Fungi</taxon>
        <taxon>Dikarya</taxon>
        <taxon>Ascomycota</taxon>
        <taxon>Pezizomycotina</taxon>
        <taxon>Orbiliomycetes</taxon>
        <taxon>Orbiliales</taxon>
        <taxon>Orbiliaceae</taxon>
        <taxon>Drechslerella</taxon>
    </lineage>
</organism>
<evidence type="ECO:0000313" key="3">
    <source>
        <dbReference type="Proteomes" id="UP001221413"/>
    </source>
</evidence>
<protein>
    <submittedName>
        <fullName evidence="2">Uncharacterized protein</fullName>
    </submittedName>
</protein>
<keyword evidence="3" id="KW-1185">Reference proteome</keyword>
<evidence type="ECO:0000256" key="1">
    <source>
        <dbReference type="SAM" id="MobiDB-lite"/>
    </source>
</evidence>
<gene>
    <name evidence="2" type="ORF">Dda_1184</name>
</gene>
<evidence type="ECO:0000313" key="2">
    <source>
        <dbReference type="EMBL" id="KAJ6265029.1"/>
    </source>
</evidence>
<name>A0AAD6NN83_DREDA</name>
<reference evidence="2" key="1">
    <citation type="submission" date="2023-01" db="EMBL/GenBank/DDBJ databases">
        <title>The chitinases involved in constricting ring structure development in the nematode-trapping fungus Drechslerella dactyloides.</title>
        <authorList>
            <person name="Wang R."/>
            <person name="Zhang L."/>
            <person name="Tang P."/>
            <person name="Li S."/>
            <person name="Liang L."/>
        </authorList>
    </citation>
    <scope>NUCLEOTIDE SEQUENCE</scope>
    <source>
        <strain evidence="2">YMF1.00031</strain>
    </source>
</reference>
<dbReference type="AlphaFoldDB" id="A0AAD6NN83"/>
<comment type="caution">
    <text evidence="2">The sequence shown here is derived from an EMBL/GenBank/DDBJ whole genome shotgun (WGS) entry which is preliminary data.</text>
</comment>
<proteinExistence type="predicted"/>
<accession>A0AAD6NN83</accession>